<feature type="compositionally biased region" description="Polar residues" evidence="1">
    <location>
        <begin position="42"/>
        <end position="52"/>
    </location>
</feature>
<organism evidence="2">
    <name type="scientific">Rhizophora mucronata</name>
    <name type="common">Asiatic mangrove</name>
    <dbReference type="NCBI Taxonomy" id="61149"/>
    <lineage>
        <taxon>Eukaryota</taxon>
        <taxon>Viridiplantae</taxon>
        <taxon>Streptophyta</taxon>
        <taxon>Embryophyta</taxon>
        <taxon>Tracheophyta</taxon>
        <taxon>Spermatophyta</taxon>
        <taxon>Magnoliopsida</taxon>
        <taxon>eudicotyledons</taxon>
        <taxon>Gunneridae</taxon>
        <taxon>Pentapetalae</taxon>
        <taxon>rosids</taxon>
        <taxon>fabids</taxon>
        <taxon>Malpighiales</taxon>
        <taxon>Rhizophoraceae</taxon>
        <taxon>Rhizophora</taxon>
    </lineage>
</organism>
<dbReference type="EMBL" id="GGEC01065203">
    <property type="protein sequence ID" value="MBX45687.1"/>
    <property type="molecule type" value="Transcribed_RNA"/>
</dbReference>
<evidence type="ECO:0000313" key="2">
    <source>
        <dbReference type="EMBL" id="MBX45687.1"/>
    </source>
</evidence>
<dbReference type="AlphaFoldDB" id="A0A2P2NT40"/>
<feature type="region of interest" description="Disordered" evidence="1">
    <location>
        <begin position="18"/>
        <end position="108"/>
    </location>
</feature>
<name>A0A2P2NT40_RHIMU</name>
<evidence type="ECO:0000256" key="1">
    <source>
        <dbReference type="SAM" id="MobiDB-lite"/>
    </source>
</evidence>
<accession>A0A2P2NT40</accession>
<sequence>MQPIRSSLPPGLRLQQLQRQWPRAGRHALPHQSLLPRRRRTQPSFPAEQSPNLGRPGSTMPRRALLPVRGQKRKTTARPNRRYNPTESVRLQFHGLQAAAPNRDDGER</sequence>
<protein>
    <submittedName>
        <fullName evidence="2">Uncharacterized protein</fullName>
    </submittedName>
</protein>
<reference evidence="2" key="1">
    <citation type="submission" date="2018-02" db="EMBL/GenBank/DDBJ databases">
        <title>Rhizophora mucronata_Transcriptome.</title>
        <authorList>
            <person name="Meera S.P."/>
            <person name="Sreeshan A."/>
            <person name="Augustine A."/>
        </authorList>
    </citation>
    <scope>NUCLEOTIDE SEQUENCE</scope>
    <source>
        <tissue evidence="2">Leaf</tissue>
    </source>
</reference>
<proteinExistence type="predicted"/>
<feature type="compositionally biased region" description="Basic residues" evidence="1">
    <location>
        <begin position="70"/>
        <end position="81"/>
    </location>
</feature>